<dbReference type="SUPFAM" id="SSF88659">
    <property type="entry name" value="Sigma3 and sigma4 domains of RNA polymerase sigma factors"/>
    <property type="match status" value="1"/>
</dbReference>
<dbReference type="InterPro" id="IPR013324">
    <property type="entry name" value="RNA_pol_sigma_r3/r4-like"/>
</dbReference>
<keyword evidence="3" id="KW-0731">Sigma factor</keyword>
<evidence type="ECO:0000259" key="5">
    <source>
        <dbReference type="Pfam" id="PF04542"/>
    </source>
</evidence>
<dbReference type="InterPro" id="IPR013249">
    <property type="entry name" value="RNA_pol_sigma70_r4_t2"/>
</dbReference>
<gene>
    <name evidence="7" type="primary">sigY</name>
    <name evidence="7" type="ORF">FPZ45_23310</name>
</gene>
<keyword evidence="8" id="KW-1185">Reference proteome</keyword>
<dbReference type="Pfam" id="PF04542">
    <property type="entry name" value="Sigma70_r2"/>
    <property type="match status" value="1"/>
</dbReference>
<feature type="domain" description="RNA polymerase sigma factor 70 region 4 type 2" evidence="6">
    <location>
        <begin position="115"/>
        <end position="165"/>
    </location>
</feature>
<dbReference type="GO" id="GO:0003677">
    <property type="term" value="F:DNA binding"/>
    <property type="evidence" value="ECO:0007669"/>
    <property type="project" value="InterPro"/>
</dbReference>
<dbReference type="PANTHER" id="PTHR43133">
    <property type="entry name" value="RNA POLYMERASE ECF-TYPE SIGMA FACTO"/>
    <property type="match status" value="1"/>
</dbReference>
<comment type="caution">
    <text evidence="7">The sequence shown here is derived from an EMBL/GenBank/DDBJ whole genome shotgun (WGS) entry which is preliminary data.</text>
</comment>
<dbReference type="GO" id="GO:0016987">
    <property type="term" value="F:sigma factor activity"/>
    <property type="evidence" value="ECO:0007669"/>
    <property type="project" value="UniProtKB-KW"/>
</dbReference>
<dbReference type="Gene3D" id="1.10.10.10">
    <property type="entry name" value="Winged helix-like DNA-binding domain superfamily/Winged helix DNA-binding domain"/>
    <property type="match status" value="1"/>
</dbReference>
<dbReference type="NCBIfam" id="NF007216">
    <property type="entry name" value="PRK09638.1"/>
    <property type="match status" value="1"/>
</dbReference>
<feature type="domain" description="RNA polymerase sigma-70 region 2" evidence="5">
    <location>
        <begin position="21"/>
        <end position="88"/>
    </location>
</feature>
<dbReference type="NCBIfam" id="TIGR02937">
    <property type="entry name" value="sigma70-ECF"/>
    <property type="match status" value="1"/>
</dbReference>
<reference evidence="7 8" key="1">
    <citation type="submission" date="2019-07" db="EMBL/GenBank/DDBJ databases">
        <authorList>
            <person name="Kim J."/>
        </authorList>
    </citation>
    <scope>NUCLEOTIDE SEQUENCE [LARGE SCALE GENOMIC DNA]</scope>
    <source>
        <strain evidence="7 8">G13</strain>
    </source>
</reference>
<evidence type="ECO:0000313" key="7">
    <source>
        <dbReference type="EMBL" id="TVX95506.1"/>
    </source>
</evidence>
<organism evidence="7 8">
    <name type="scientific">Cohnella terricola</name>
    <dbReference type="NCBI Taxonomy" id="1289167"/>
    <lineage>
        <taxon>Bacteria</taxon>
        <taxon>Bacillati</taxon>
        <taxon>Bacillota</taxon>
        <taxon>Bacilli</taxon>
        <taxon>Bacillales</taxon>
        <taxon>Paenibacillaceae</taxon>
        <taxon>Cohnella</taxon>
    </lineage>
</organism>
<dbReference type="InterPro" id="IPR014284">
    <property type="entry name" value="RNA_pol_sigma-70_dom"/>
</dbReference>
<dbReference type="PANTHER" id="PTHR43133:SF60">
    <property type="entry name" value="RNA POLYMERASE SIGMA FACTOR SIGV"/>
    <property type="match status" value="1"/>
</dbReference>
<dbReference type="InterPro" id="IPR039425">
    <property type="entry name" value="RNA_pol_sigma-70-like"/>
</dbReference>
<dbReference type="InterPro" id="IPR007627">
    <property type="entry name" value="RNA_pol_sigma70_r2"/>
</dbReference>
<dbReference type="InterPro" id="IPR013325">
    <property type="entry name" value="RNA_pol_sigma_r2"/>
</dbReference>
<dbReference type="Gene3D" id="1.10.1740.10">
    <property type="match status" value="1"/>
</dbReference>
<dbReference type="InterPro" id="IPR036388">
    <property type="entry name" value="WH-like_DNA-bd_sf"/>
</dbReference>
<evidence type="ECO:0000256" key="4">
    <source>
        <dbReference type="ARBA" id="ARBA00023163"/>
    </source>
</evidence>
<dbReference type="OrthoDB" id="3472490at2"/>
<comment type="similarity">
    <text evidence="1">Belongs to the sigma-70 factor family. ECF subfamily.</text>
</comment>
<evidence type="ECO:0000256" key="3">
    <source>
        <dbReference type="ARBA" id="ARBA00023082"/>
    </source>
</evidence>
<protein>
    <submittedName>
        <fullName evidence="7">RNA polymerase sigma factor SigY</fullName>
    </submittedName>
</protein>
<dbReference type="AlphaFoldDB" id="A0A559J6Q2"/>
<proteinExistence type="inferred from homology"/>
<evidence type="ECO:0000313" key="8">
    <source>
        <dbReference type="Proteomes" id="UP000316330"/>
    </source>
</evidence>
<evidence type="ECO:0000259" key="6">
    <source>
        <dbReference type="Pfam" id="PF08281"/>
    </source>
</evidence>
<evidence type="ECO:0000256" key="1">
    <source>
        <dbReference type="ARBA" id="ARBA00010641"/>
    </source>
</evidence>
<dbReference type="CDD" id="cd06171">
    <property type="entry name" value="Sigma70_r4"/>
    <property type="match status" value="1"/>
</dbReference>
<keyword evidence="4" id="KW-0804">Transcription</keyword>
<evidence type="ECO:0000256" key="2">
    <source>
        <dbReference type="ARBA" id="ARBA00023015"/>
    </source>
</evidence>
<accession>A0A559J6Q2</accession>
<name>A0A559J6Q2_9BACL</name>
<dbReference type="Pfam" id="PF08281">
    <property type="entry name" value="Sigma70_r4_2"/>
    <property type="match status" value="1"/>
</dbReference>
<dbReference type="Proteomes" id="UP000316330">
    <property type="component" value="Unassembled WGS sequence"/>
</dbReference>
<dbReference type="GO" id="GO:0006352">
    <property type="term" value="P:DNA-templated transcription initiation"/>
    <property type="evidence" value="ECO:0007669"/>
    <property type="project" value="InterPro"/>
</dbReference>
<dbReference type="SUPFAM" id="SSF88946">
    <property type="entry name" value="Sigma2 domain of RNA polymerase sigma factors"/>
    <property type="match status" value="1"/>
</dbReference>
<keyword evidence="2" id="KW-0805">Transcription regulation</keyword>
<sequence>MVQLGTNSHAGRLSDAELANLLREHYAFVFHYLLKVTMDRSVAEDMTQETMIRAIEKIDRYDGSSKFSTWLITIGTRLFLDAVRRKKRETAILKEEGRMSAFQWETMYRGAEWTELMACLEKMEREERMPLVLKHYYGYTYEEIGEMMALPVGTVKSRIHNSIRKIREEWGDDDAIRPRNRG</sequence>
<dbReference type="EMBL" id="VNJJ01000022">
    <property type="protein sequence ID" value="TVX95506.1"/>
    <property type="molecule type" value="Genomic_DNA"/>
</dbReference>